<dbReference type="AlphaFoldDB" id="A0A1J5PZZ9"/>
<reference evidence="2" key="1">
    <citation type="submission" date="2016-10" db="EMBL/GenBank/DDBJ databases">
        <title>Sequence of Gallionella enrichment culture.</title>
        <authorList>
            <person name="Poehlein A."/>
            <person name="Muehling M."/>
            <person name="Daniel R."/>
        </authorList>
    </citation>
    <scope>NUCLEOTIDE SEQUENCE</scope>
</reference>
<dbReference type="EMBL" id="MLJW01001835">
    <property type="protein sequence ID" value="OIQ76560.1"/>
    <property type="molecule type" value="Genomic_DNA"/>
</dbReference>
<protein>
    <submittedName>
        <fullName evidence="2">Uncharacterized protein</fullName>
    </submittedName>
</protein>
<sequence>MPYDYISILIKGRNLVADHRAELAPDPFGGQLDRGQGVLDFMCDAPRHVAPGRHTLRTHQVCNVIESDHIALQMPGIAAAHRHAHEKTFKPPVARNLDFLLHDDAGTAAQPLEQVNQFRGRVAKVTAVIAPFLDAKQPLRRAVDEVDPALCVTSDNAGGDRRQNRVKLTPPRLGLAVVLDQRLALPLQLPRHLVEDAAQHGNFIVALFLLHLHVQIAGADPLRGTRQTPNGARKALGKPEAQPYRREDEDQRKAQIEQPELEQQATALALKLLIQVDGLLGFIQQFQYLAIHDARNVEIAIDIRGQRDQRAQLVIIPIIDQNRLALLRFCNVRGGGCRVIEKVRAFAARADHALAIDHISTPQAALNLCLTVGQKLAQIAVTNEEISVMSPIEKLREGVRIHRQIVAMFALVGLRG</sequence>
<evidence type="ECO:0000256" key="1">
    <source>
        <dbReference type="SAM" id="MobiDB-lite"/>
    </source>
</evidence>
<comment type="caution">
    <text evidence="2">The sequence shown here is derived from an EMBL/GenBank/DDBJ whole genome shotgun (WGS) entry which is preliminary data.</text>
</comment>
<name>A0A1J5PZZ9_9ZZZZ</name>
<evidence type="ECO:0000313" key="2">
    <source>
        <dbReference type="EMBL" id="OIQ76560.1"/>
    </source>
</evidence>
<organism evidence="2">
    <name type="scientific">mine drainage metagenome</name>
    <dbReference type="NCBI Taxonomy" id="410659"/>
    <lineage>
        <taxon>unclassified sequences</taxon>
        <taxon>metagenomes</taxon>
        <taxon>ecological metagenomes</taxon>
    </lineage>
</organism>
<proteinExistence type="predicted"/>
<feature type="compositionally biased region" description="Basic and acidic residues" evidence="1">
    <location>
        <begin position="243"/>
        <end position="254"/>
    </location>
</feature>
<feature type="region of interest" description="Disordered" evidence="1">
    <location>
        <begin position="221"/>
        <end position="254"/>
    </location>
</feature>
<accession>A0A1J5PZZ9</accession>
<gene>
    <name evidence="2" type="ORF">GALL_417550</name>
</gene>